<reference evidence="8" key="1">
    <citation type="submission" date="2013-10" db="EMBL/GenBank/DDBJ databases">
        <title>Genomic analysis of the causative agents of coccidiosis in chickens.</title>
        <authorList>
            <person name="Reid A.J."/>
            <person name="Blake D."/>
            <person name="Billington K."/>
            <person name="Browne H."/>
            <person name="Dunn M."/>
            <person name="Hung S."/>
            <person name="Kawahara F."/>
            <person name="Miranda-Saavedra D."/>
            <person name="Mourier T."/>
            <person name="Nagra H."/>
            <person name="Otto T.D."/>
            <person name="Rawlings N."/>
            <person name="Sanchez A."/>
            <person name="Sanders M."/>
            <person name="Subramaniam C."/>
            <person name="Tay Y."/>
            <person name="Dear P."/>
            <person name="Doerig C."/>
            <person name="Gruber A."/>
            <person name="Parkinson J."/>
            <person name="Shirley M."/>
            <person name="Wan K.L."/>
            <person name="Berriman M."/>
            <person name="Tomley F."/>
            <person name="Pain A."/>
        </authorList>
    </citation>
    <scope>NUCLEOTIDE SEQUENCE [LARGE SCALE GENOMIC DNA]</scope>
    <source>
        <strain evidence="8">Houghton</strain>
    </source>
</reference>
<evidence type="ECO:0000256" key="6">
    <source>
        <dbReference type="SAM" id="MobiDB-lite"/>
    </source>
</evidence>
<dbReference type="InterPro" id="IPR027417">
    <property type="entry name" value="P-loop_NTPase"/>
</dbReference>
<evidence type="ECO:0000256" key="4">
    <source>
        <dbReference type="ARBA" id="ARBA00022840"/>
    </source>
</evidence>
<dbReference type="SUPFAM" id="SSF52540">
    <property type="entry name" value="P-loop containing nucleoside triphosphate hydrolases"/>
    <property type="match status" value="1"/>
</dbReference>
<evidence type="ECO:0000256" key="5">
    <source>
        <dbReference type="ARBA" id="ARBA00038040"/>
    </source>
</evidence>
<evidence type="ECO:0000256" key="3">
    <source>
        <dbReference type="ARBA" id="ARBA00022806"/>
    </source>
</evidence>
<dbReference type="GO" id="GO:0003723">
    <property type="term" value="F:RNA binding"/>
    <property type="evidence" value="ECO:0007669"/>
    <property type="project" value="TreeGrafter"/>
</dbReference>
<feature type="region of interest" description="Disordered" evidence="6">
    <location>
        <begin position="413"/>
        <end position="449"/>
    </location>
</feature>
<dbReference type="Pfam" id="PF00271">
    <property type="entry name" value="Helicase_C"/>
    <property type="match status" value="1"/>
</dbReference>
<dbReference type="GO" id="GO:0016787">
    <property type="term" value="F:hydrolase activity"/>
    <property type="evidence" value="ECO:0007669"/>
    <property type="project" value="UniProtKB-KW"/>
</dbReference>
<feature type="domain" description="Helicase C-terminal" evidence="7">
    <location>
        <begin position="1"/>
        <end position="155"/>
    </location>
</feature>
<protein>
    <submittedName>
        <fullName evidence="8">ATP-dependent RNA helicase, putative</fullName>
    </submittedName>
</protein>
<gene>
    <name evidence="8" type="ORF">ETH_00021325</name>
</gene>
<dbReference type="SMART" id="SM00847">
    <property type="entry name" value="HA2"/>
    <property type="match status" value="1"/>
</dbReference>
<dbReference type="GeneID" id="25253380"/>
<keyword evidence="2" id="KW-0378">Hydrolase</keyword>
<dbReference type="Proteomes" id="UP000030747">
    <property type="component" value="Unassembled WGS sequence"/>
</dbReference>
<dbReference type="Pfam" id="PF21010">
    <property type="entry name" value="HA2_C"/>
    <property type="match status" value="1"/>
</dbReference>
<dbReference type="Pfam" id="PF07717">
    <property type="entry name" value="OB_NTP_bind"/>
    <property type="match status" value="1"/>
</dbReference>
<dbReference type="GO" id="GO:0005524">
    <property type="term" value="F:ATP binding"/>
    <property type="evidence" value="ECO:0007669"/>
    <property type="project" value="UniProtKB-KW"/>
</dbReference>
<organism evidence="8 9">
    <name type="scientific">Eimeria tenella</name>
    <name type="common">Coccidian parasite</name>
    <dbReference type="NCBI Taxonomy" id="5802"/>
    <lineage>
        <taxon>Eukaryota</taxon>
        <taxon>Sar</taxon>
        <taxon>Alveolata</taxon>
        <taxon>Apicomplexa</taxon>
        <taxon>Conoidasida</taxon>
        <taxon>Coccidia</taxon>
        <taxon>Eucoccidiorida</taxon>
        <taxon>Eimeriorina</taxon>
        <taxon>Eimeriidae</taxon>
        <taxon>Eimeria</taxon>
    </lineage>
</organism>
<dbReference type="InterPro" id="IPR007502">
    <property type="entry name" value="Helicase-assoc_dom"/>
</dbReference>
<evidence type="ECO:0000256" key="1">
    <source>
        <dbReference type="ARBA" id="ARBA00022741"/>
    </source>
</evidence>
<dbReference type="Gene3D" id="3.40.50.300">
    <property type="entry name" value="P-loop containing nucleotide triphosphate hydrolases"/>
    <property type="match status" value="1"/>
</dbReference>
<sequence length="469" mass="51563">MTGQDDIEVCCILLAARVEQLGPRAPPLTLLPIYSQLGAEQQAKVFAASAFRKVIVATNIAETSLTLEGVKYVVDCGLCKVKVFSAAVGMDLLQLAPISQAAALQRSGRAGRCSSGCCFRLYPEAAFLREMLPAAVPEVQRSNLSNVVLLLKSLGVSDLENFDLIDPPPRDCLLEALHQLWALGALDAGGALTAAGQQMAAFPLDPPLSKMLLAAAAAGGSSEIVSVVSLLSVPSLFFPNKEKQQEAEALREKFFVPDSDHLTLLNVFQQFKRANSSPQWCLKHFVQPKAMARVQEVRAQLVDTMRQHGIPEVSCGTDWDILRKAICAGYFHQAAKLRGIGEYLNLRTCVPCHVHPNSALYAAGQTPEYVVYHQLLLTTKEYMRTVTAVDAHWLAELGPMFYTLRKNLRPRCSKLQRRKSGSSKQQQQQQQQQQKPASQKQQQDAAGGPPQHLCLCLFPCLFRKKQKTK</sequence>
<dbReference type="InterPro" id="IPR048333">
    <property type="entry name" value="HA2_WH"/>
</dbReference>
<feature type="compositionally biased region" description="Low complexity" evidence="6">
    <location>
        <begin position="422"/>
        <end position="443"/>
    </location>
</feature>
<comment type="similarity">
    <text evidence="5">Belongs to the DEAD box helicase family. DEAH subfamily. PRP16 sub-subfamily.</text>
</comment>
<evidence type="ECO:0000313" key="8">
    <source>
        <dbReference type="EMBL" id="CDJ43898.1"/>
    </source>
</evidence>
<dbReference type="AlphaFoldDB" id="U6L3W6"/>
<dbReference type="RefSeq" id="XP_013234647.1">
    <property type="nucleotide sequence ID" value="XM_013379193.1"/>
</dbReference>
<dbReference type="InterPro" id="IPR011709">
    <property type="entry name" value="DEAD-box_helicase_OB_fold"/>
</dbReference>
<keyword evidence="9" id="KW-1185">Reference proteome</keyword>
<dbReference type="SMART" id="SM00490">
    <property type="entry name" value="HELICc"/>
    <property type="match status" value="1"/>
</dbReference>
<name>U6L3W6_EIMTE</name>
<dbReference type="VEuPathDB" id="ToxoDB:ETH2_1205200"/>
<evidence type="ECO:0000256" key="2">
    <source>
        <dbReference type="ARBA" id="ARBA00022801"/>
    </source>
</evidence>
<dbReference type="InterPro" id="IPR001650">
    <property type="entry name" value="Helicase_C-like"/>
</dbReference>
<keyword evidence="1" id="KW-0547">Nucleotide-binding</keyword>
<dbReference type="GO" id="GO:0004386">
    <property type="term" value="F:helicase activity"/>
    <property type="evidence" value="ECO:0007669"/>
    <property type="project" value="UniProtKB-KW"/>
</dbReference>
<dbReference type="VEuPathDB" id="ToxoDB:ETH_00021325"/>
<dbReference type="PROSITE" id="PS51194">
    <property type="entry name" value="HELICASE_CTER"/>
    <property type="match status" value="1"/>
</dbReference>
<dbReference type="EMBL" id="HG676324">
    <property type="protein sequence ID" value="CDJ43898.1"/>
    <property type="molecule type" value="Genomic_DNA"/>
</dbReference>
<keyword evidence="3 8" id="KW-0347">Helicase</keyword>
<reference evidence="8" key="2">
    <citation type="submission" date="2013-10" db="EMBL/GenBank/DDBJ databases">
        <authorList>
            <person name="Aslett M."/>
        </authorList>
    </citation>
    <scope>NUCLEOTIDE SEQUENCE [LARGE SCALE GENOMIC DNA]</scope>
    <source>
        <strain evidence="8">Houghton</strain>
    </source>
</reference>
<dbReference type="Gene3D" id="1.20.120.1080">
    <property type="match status" value="1"/>
</dbReference>
<evidence type="ECO:0000313" key="9">
    <source>
        <dbReference type="Proteomes" id="UP000030747"/>
    </source>
</evidence>
<dbReference type="Pfam" id="PF04408">
    <property type="entry name" value="WHD_HA2"/>
    <property type="match status" value="1"/>
</dbReference>
<dbReference type="CDD" id="cd18791">
    <property type="entry name" value="SF2_C_RHA"/>
    <property type="match status" value="1"/>
</dbReference>
<accession>U6L3W6</accession>
<evidence type="ECO:0000259" key="7">
    <source>
        <dbReference type="PROSITE" id="PS51194"/>
    </source>
</evidence>
<dbReference type="PANTHER" id="PTHR18934:SF91">
    <property type="entry name" value="PRE-MRNA-SPLICING FACTOR ATP-DEPENDENT RNA HELICASE PRP16"/>
    <property type="match status" value="1"/>
</dbReference>
<proteinExistence type="inferred from homology"/>
<dbReference type="OMA" id="QMGCTAE"/>
<dbReference type="PANTHER" id="PTHR18934">
    <property type="entry name" value="ATP-DEPENDENT RNA HELICASE"/>
    <property type="match status" value="1"/>
</dbReference>
<keyword evidence="4" id="KW-0067">ATP-binding</keyword>
<dbReference type="OrthoDB" id="354399at2759"/>